<reference evidence="6 7" key="1">
    <citation type="submission" date="2021-02" db="EMBL/GenBank/DDBJ databases">
        <title>Actinophytocola xerophila sp. nov., isolated from soil of cotton cropping field.</title>
        <authorList>
            <person name="Huang R."/>
            <person name="Chen X."/>
            <person name="Ge X."/>
            <person name="Liu W."/>
        </authorList>
    </citation>
    <scope>NUCLEOTIDE SEQUENCE [LARGE SCALE GENOMIC DNA]</scope>
    <source>
        <strain evidence="6 7">S1-96</strain>
    </source>
</reference>
<keyword evidence="2" id="KW-0418">Kinase</keyword>
<accession>A0ABT2JD38</accession>
<name>A0ABT2JD38_9PSEU</name>
<dbReference type="CDD" id="cd16917">
    <property type="entry name" value="HATPase_UhpB-NarQ-NarX-like"/>
    <property type="match status" value="1"/>
</dbReference>
<dbReference type="InterPro" id="IPR003594">
    <property type="entry name" value="HATPase_dom"/>
</dbReference>
<dbReference type="InterPro" id="IPR050482">
    <property type="entry name" value="Sensor_HK_TwoCompSys"/>
</dbReference>
<evidence type="ECO:0000256" key="1">
    <source>
        <dbReference type="ARBA" id="ARBA00022679"/>
    </source>
</evidence>
<dbReference type="SMART" id="SM00387">
    <property type="entry name" value="HATPase_c"/>
    <property type="match status" value="1"/>
</dbReference>
<dbReference type="Pfam" id="PF02518">
    <property type="entry name" value="HATPase_c"/>
    <property type="match status" value="1"/>
</dbReference>
<dbReference type="EMBL" id="JAFFZE010000016">
    <property type="protein sequence ID" value="MCT2585788.1"/>
    <property type="molecule type" value="Genomic_DNA"/>
</dbReference>
<evidence type="ECO:0000313" key="7">
    <source>
        <dbReference type="Proteomes" id="UP001156441"/>
    </source>
</evidence>
<dbReference type="SUPFAM" id="SSF55874">
    <property type="entry name" value="ATPase domain of HSP90 chaperone/DNA topoisomerase II/histidine kinase"/>
    <property type="match status" value="1"/>
</dbReference>
<dbReference type="Gene3D" id="1.20.5.1930">
    <property type="match status" value="1"/>
</dbReference>
<dbReference type="Pfam" id="PF07730">
    <property type="entry name" value="HisKA_3"/>
    <property type="match status" value="1"/>
</dbReference>
<protein>
    <recommendedName>
        <fullName evidence="5">Histidine kinase/HSP90-like ATPase domain-containing protein</fullName>
    </recommendedName>
</protein>
<keyword evidence="7" id="KW-1185">Reference proteome</keyword>
<keyword evidence="3" id="KW-0902">Two-component regulatory system</keyword>
<evidence type="ECO:0000256" key="2">
    <source>
        <dbReference type="ARBA" id="ARBA00022777"/>
    </source>
</evidence>
<evidence type="ECO:0000256" key="3">
    <source>
        <dbReference type="ARBA" id="ARBA00023012"/>
    </source>
</evidence>
<dbReference type="Proteomes" id="UP001156441">
    <property type="component" value="Unassembled WGS sequence"/>
</dbReference>
<sequence>MTSRLGAHHRGATKSSEVTVPRALTVEDQHAPGSGTCRTCECEHYREMVRLRRNLHDGLGPGLAGIMMRADVLTQLLSADQGAVEEMLRELRREAASFMAEFRRMLADQSPVELDGHDLDEALRTLAWRMSRASGNTLLVSTDVEPAAVGVDRAAQVAAFWIAKEALTNVVKHAKARTCAIRVWVDGGLWLEIVDNGVGGGPGGARLRRRGVGLTSMASRATELGGWCDVSDNGVGVTVTAHLPAPSPAEESLL</sequence>
<dbReference type="InterPro" id="IPR011712">
    <property type="entry name" value="Sig_transdc_His_kin_sub3_dim/P"/>
</dbReference>
<organism evidence="6 7">
    <name type="scientific">Actinophytocola gossypii</name>
    <dbReference type="NCBI Taxonomy" id="2812003"/>
    <lineage>
        <taxon>Bacteria</taxon>
        <taxon>Bacillati</taxon>
        <taxon>Actinomycetota</taxon>
        <taxon>Actinomycetes</taxon>
        <taxon>Pseudonocardiales</taxon>
        <taxon>Pseudonocardiaceae</taxon>
    </lineage>
</organism>
<keyword evidence="1" id="KW-0808">Transferase</keyword>
<proteinExistence type="predicted"/>
<dbReference type="PANTHER" id="PTHR24421">
    <property type="entry name" value="NITRATE/NITRITE SENSOR PROTEIN NARX-RELATED"/>
    <property type="match status" value="1"/>
</dbReference>
<feature type="domain" description="Histidine kinase/HSP90-like ATPase" evidence="5">
    <location>
        <begin position="154"/>
        <end position="247"/>
    </location>
</feature>
<dbReference type="Gene3D" id="3.30.565.10">
    <property type="entry name" value="Histidine kinase-like ATPase, C-terminal domain"/>
    <property type="match status" value="1"/>
</dbReference>
<feature type="region of interest" description="Disordered" evidence="4">
    <location>
        <begin position="1"/>
        <end position="34"/>
    </location>
</feature>
<comment type="caution">
    <text evidence="6">The sequence shown here is derived from an EMBL/GenBank/DDBJ whole genome shotgun (WGS) entry which is preliminary data.</text>
</comment>
<dbReference type="InterPro" id="IPR036890">
    <property type="entry name" value="HATPase_C_sf"/>
</dbReference>
<dbReference type="PANTHER" id="PTHR24421:SF59">
    <property type="entry name" value="OXYGEN SENSOR HISTIDINE KINASE NREB"/>
    <property type="match status" value="1"/>
</dbReference>
<gene>
    <name evidence="6" type="ORF">JT362_21970</name>
</gene>
<evidence type="ECO:0000313" key="6">
    <source>
        <dbReference type="EMBL" id="MCT2585788.1"/>
    </source>
</evidence>
<evidence type="ECO:0000259" key="5">
    <source>
        <dbReference type="SMART" id="SM00387"/>
    </source>
</evidence>
<evidence type="ECO:0000256" key="4">
    <source>
        <dbReference type="SAM" id="MobiDB-lite"/>
    </source>
</evidence>
<dbReference type="RefSeq" id="WP_260193487.1">
    <property type="nucleotide sequence ID" value="NZ_JAFFZE010000016.1"/>
</dbReference>
<feature type="compositionally biased region" description="Basic residues" evidence="4">
    <location>
        <begin position="1"/>
        <end position="12"/>
    </location>
</feature>